<feature type="region of interest" description="Disordered" evidence="1">
    <location>
        <begin position="108"/>
        <end position="127"/>
    </location>
</feature>
<protein>
    <submittedName>
        <fullName evidence="2">Uncharacterized protein</fullName>
    </submittedName>
</protein>
<proteinExistence type="predicted"/>
<dbReference type="AlphaFoldDB" id="A0A059P1C9"/>
<feature type="compositionally biased region" description="Polar residues" evidence="1">
    <location>
        <begin position="43"/>
        <end position="53"/>
    </location>
</feature>
<reference evidence="2" key="1">
    <citation type="submission" date="2011-02" db="EMBL/GenBank/DDBJ databases">
        <authorList>
            <person name="Hong W."/>
            <person name="Zhang G."/>
            <person name="Lin Y."/>
            <person name="Rao Y."/>
        </authorList>
    </citation>
    <scope>NUCLEOTIDE SEQUENCE</scope>
    <source>
        <strain evidence="2">HP</strain>
    </source>
</reference>
<sequence length="152" mass="16251">MVRDAAMSSAWIQRNPVPSPSPTVPDDHARGSFQMATANLGQIAQVQNPTPTRNNDHPRDNTMADEYASAAVTPALVTPARPPPPRAPGYRGSVVRASSFPPVGVDVSVDLPGDAVPHTPATRSGDGRERLLDVLRARGLRFRDGARWQSAL</sequence>
<feature type="region of interest" description="Disordered" evidence="1">
    <location>
        <begin position="1"/>
        <end position="30"/>
    </location>
</feature>
<organism evidence="2">
    <name type="scientific">Micromonospora inyonensis</name>
    <dbReference type="NCBI Taxonomy" id="47866"/>
    <lineage>
        <taxon>Bacteria</taxon>
        <taxon>Bacillati</taxon>
        <taxon>Actinomycetota</taxon>
        <taxon>Actinomycetes</taxon>
        <taxon>Micromonosporales</taxon>
        <taxon>Micromonosporaceae</taxon>
        <taxon>Micromonospora</taxon>
    </lineage>
</organism>
<accession>A0A059P1C9</accession>
<evidence type="ECO:0000313" key="2">
    <source>
        <dbReference type="EMBL" id="AEA35407.1"/>
    </source>
</evidence>
<evidence type="ECO:0000256" key="1">
    <source>
        <dbReference type="SAM" id="MobiDB-lite"/>
    </source>
</evidence>
<feature type="region of interest" description="Disordered" evidence="1">
    <location>
        <begin position="43"/>
        <end position="62"/>
    </location>
</feature>
<name>A0A059P1C9_9ACTN</name>
<dbReference type="EMBL" id="JF431003">
    <property type="protein sequence ID" value="AEA35407.1"/>
    <property type="molecule type" value="Genomic_DNA"/>
</dbReference>